<dbReference type="AlphaFoldDB" id="A0A2S9XC56"/>
<keyword evidence="5" id="KW-1185">Reference proteome</keyword>
<organism evidence="4 5">
    <name type="scientific">Enhygromyxa salina</name>
    <dbReference type="NCBI Taxonomy" id="215803"/>
    <lineage>
        <taxon>Bacteria</taxon>
        <taxon>Pseudomonadati</taxon>
        <taxon>Myxococcota</taxon>
        <taxon>Polyangia</taxon>
        <taxon>Nannocystales</taxon>
        <taxon>Nannocystaceae</taxon>
        <taxon>Enhygromyxa</taxon>
    </lineage>
</organism>
<dbReference type="RefSeq" id="WP_106395625.1">
    <property type="nucleotide sequence ID" value="NZ_PVNK01000281.1"/>
</dbReference>
<feature type="active site" description="Nucleophile" evidence="2">
    <location>
        <position position="40"/>
    </location>
</feature>
<evidence type="ECO:0000259" key="3">
    <source>
        <dbReference type="PROSITE" id="PS51635"/>
    </source>
</evidence>
<keyword evidence="2" id="KW-0442">Lipid degradation</keyword>
<feature type="short sequence motif" description="DGA/G" evidence="2">
    <location>
        <begin position="197"/>
        <end position="199"/>
    </location>
</feature>
<dbReference type="PROSITE" id="PS51635">
    <property type="entry name" value="PNPLA"/>
    <property type="match status" value="1"/>
</dbReference>
<comment type="caution">
    <text evidence="2">Lacks conserved residue(s) required for the propagation of feature annotation.</text>
</comment>
<dbReference type="SUPFAM" id="SSF52151">
    <property type="entry name" value="FabD/lysophospholipase-like"/>
    <property type="match status" value="1"/>
</dbReference>
<dbReference type="OrthoDB" id="5508529at2"/>
<evidence type="ECO:0000313" key="4">
    <source>
        <dbReference type="EMBL" id="PRP90443.1"/>
    </source>
</evidence>
<reference evidence="4 5" key="1">
    <citation type="submission" date="2018-03" db="EMBL/GenBank/DDBJ databases">
        <title>Draft Genome Sequences of the Obligatory Marine Myxobacteria Enhygromyxa salina SWB005.</title>
        <authorList>
            <person name="Poehlein A."/>
            <person name="Moghaddam J.A."/>
            <person name="Harms H."/>
            <person name="Alanjari M."/>
            <person name="Koenig G.M."/>
            <person name="Daniel R."/>
            <person name="Schaeberle T.F."/>
        </authorList>
    </citation>
    <scope>NUCLEOTIDE SEQUENCE [LARGE SCALE GENOMIC DNA]</scope>
    <source>
        <strain evidence="4 5">SWB005</strain>
    </source>
</reference>
<evidence type="ECO:0000256" key="1">
    <source>
        <dbReference type="ARBA" id="ARBA00023098"/>
    </source>
</evidence>
<dbReference type="GO" id="GO:0016042">
    <property type="term" value="P:lipid catabolic process"/>
    <property type="evidence" value="ECO:0007669"/>
    <property type="project" value="UniProtKB-UniRule"/>
</dbReference>
<dbReference type="InterPro" id="IPR016035">
    <property type="entry name" value="Acyl_Trfase/lysoPLipase"/>
</dbReference>
<dbReference type="Gene3D" id="3.40.1090.10">
    <property type="entry name" value="Cytosolic phospholipase A2 catalytic domain"/>
    <property type="match status" value="2"/>
</dbReference>
<evidence type="ECO:0000256" key="2">
    <source>
        <dbReference type="PROSITE-ProRule" id="PRU01161"/>
    </source>
</evidence>
<dbReference type="EMBL" id="PVNK01000281">
    <property type="protein sequence ID" value="PRP90443.1"/>
    <property type="molecule type" value="Genomic_DNA"/>
</dbReference>
<dbReference type="Proteomes" id="UP000237968">
    <property type="component" value="Unassembled WGS sequence"/>
</dbReference>
<feature type="domain" description="PNPLA" evidence="3">
    <location>
        <begin position="7"/>
        <end position="210"/>
    </location>
</feature>
<keyword evidence="1 2" id="KW-0443">Lipid metabolism</keyword>
<gene>
    <name evidence="4" type="ORF">ENSA5_64570</name>
</gene>
<evidence type="ECO:0000313" key="5">
    <source>
        <dbReference type="Proteomes" id="UP000237968"/>
    </source>
</evidence>
<accession>A0A2S9XC56</accession>
<feature type="short sequence motif" description="GXSXG" evidence="2">
    <location>
        <begin position="38"/>
        <end position="42"/>
    </location>
</feature>
<dbReference type="GO" id="GO:0016787">
    <property type="term" value="F:hydrolase activity"/>
    <property type="evidence" value="ECO:0007669"/>
    <property type="project" value="UniProtKB-UniRule"/>
</dbReference>
<dbReference type="Pfam" id="PF01734">
    <property type="entry name" value="Patatin"/>
    <property type="match status" value="1"/>
</dbReference>
<name>A0A2S9XC56_9BACT</name>
<protein>
    <submittedName>
        <fullName evidence="4">Patatin-like phospholipase</fullName>
    </submittedName>
</protein>
<sequence>MSGRFSIVLSGGGCKVFWANGALQVINELLPPIDHWAGASAGAAFALVQAGGRFDETLEHFVGRVAANRRNFYPRRALRRQRPFPHNDIYRDSIRFFLDGDGFERVRQGTPVHILLSYVHADQPFVSTSLNAIQAFMDRRRRGVLHGPRELPPGIGAQVVCSRNAADVEQLLNWTLMSSTIPPITPIQEAGGRRYLDGGLIDNIPIRALPDEARAPGSKILCLVSHKFRVPERPVMLPDGAQVLYLAAREPLPVRVWDYTSPARINAALELGRRDAAAMRDRLLDFVHGGAQARTG</sequence>
<comment type="caution">
    <text evidence="4">The sequence shown here is derived from an EMBL/GenBank/DDBJ whole genome shotgun (WGS) entry which is preliminary data.</text>
</comment>
<feature type="active site" description="Proton acceptor" evidence="2">
    <location>
        <position position="197"/>
    </location>
</feature>
<proteinExistence type="predicted"/>
<keyword evidence="2" id="KW-0378">Hydrolase</keyword>
<dbReference type="InterPro" id="IPR002641">
    <property type="entry name" value="PNPLA_dom"/>
</dbReference>